<keyword evidence="2" id="KW-0175">Coiled coil</keyword>
<organism evidence="4 5">
    <name type="scientific">Galactobacter valiniphilus</name>
    <dbReference type="NCBI Taxonomy" id="2676122"/>
    <lineage>
        <taxon>Bacteria</taxon>
        <taxon>Bacillati</taxon>
        <taxon>Actinomycetota</taxon>
        <taxon>Actinomycetes</taxon>
        <taxon>Micrococcales</taxon>
        <taxon>Micrococcaceae</taxon>
        <taxon>Galactobacter</taxon>
    </lineage>
</organism>
<feature type="coiled-coil region" evidence="2">
    <location>
        <begin position="33"/>
        <end position="116"/>
    </location>
</feature>
<keyword evidence="1" id="KW-0732">Signal</keyword>
<dbReference type="AlphaFoldDB" id="A0A399JBT5"/>
<reference evidence="4 5" key="1">
    <citation type="submission" date="2018-07" db="EMBL/GenBank/DDBJ databases">
        <title>Arthrobacter sp. nov., isolated from raw cow's milk with high bacterial count.</title>
        <authorList>
            <person name="Hahne J."/>
            <person name="Isele D."/>
            <person name="Lipski A."/>
        </authorList>
    </citation>
    <scope>NUCLEOTIDE SEQUENCE [LARGE SCALE GENOMIC DNA]</scope>
    <source>
        <strain evidence="4 5">JZ R-35</strain>
    </source>
</reference>
<evidence type="ECO:0000256" key="2">
    <source>
        <dbReference type="SAM" id="Coils"/>
    </source>
</evidence>
<evidence type="ECO:0000313" key="5">
    <source>
        <dbReference type="Proteomes" id="UP000265419"/>
    </source>
</evidence>
<name>A0A399JBT5_9MICC</name>
<dbReference type="RefSeq" id="WP_119423928.1">
    <property type="nucleotide sequence ID" value="NZ_QQXK01000006.1"/>
</dbReference>
<sequence>MSETTRHPLARAVLTGALVSVFGLGLGITPVHADKLDDKKDQIEQQIQGSEEDLEDLNSTLAAAAKKLKEYQDKLPAAQQRLAAAEAAVTTARSKVEALQARLSEAQASRTELSEARAKRAQRGTDAQAMVGQIAANAYRTGGASSVSGNLDVLFSGEDPQVVAGSLEIASRVMQAQNKTIGTLREQQAQDANDAARLKAVEEQIADLKSQAEQALAQQKSARDTAQAAKDEVDKILADTASAQGTLKDQIADVQGKLEQQKKDQADVNAQIKERQERLKREAEARAKKAAAEAAAKRKAAQAAAKKKAANAAKLAAEADAAETNASAAKDDATPSGSYNESSWGLIVPADPAGYITSGYGWRPTPAGTIDYGGAGGYVHAGLDWGFGGRCGLPIKAAAAGTVEWAGWKGTHGQIVSIDHKITKGHALTTNYNHMSRVAVRVGQKVKQGQVIGYVGTTGNSTGCHLHFETVVDGSTVNPARLLH</sequence>
<feature type="domain" description="M23ase beta-sheet core" evidence="3">
    <location>
        <begin position="380"/>
        <end position="479"/>
    </location>
</feature>
<keyword evidence="5" id="KW-1185">Reference proteome</keyword>
<comment type="caution">
    <text evidence="4">The sequence shown here is derived from an EMBL/GenBank/DDBJ whole genome shotgun (WGS) entry which is preliminary data.</text>
</comment>
<protein>
    <submittedName>
        <fullName evidence="4">Peptidase M23</fullName>
    </submittedName>
</protein>
<dbReference type="Proteomes" id="UP000265419">
    <property type="component" value="Unassembled WGS sequence"/>
</dbReference>
<dbReference type="Gene3D" id="6.10.250.3150">
    <property type="match status" value="1"/>
</dbReference>
<evidence type="ECO:0000259" key="3">
    <source>
        <dbReference type="Pfam" id="PF01551"/>
    </source>
</evidence>
<feature type="coiled-coil region" evidence="2">
    <location>
        <begin position="198"/>
        <end position="332"/>
    </location>
</feature>
<dbReference type="InterPro" id="IPR011055">
    <property type="entry name" value="Dup_hybrid_motif"/>
</dbReference>
<dbReference type="InterPro" id="IPR016047">
    <property type="entry name" value="M23ase_b-sheet_dom"/>
</dbReference>
<dbReference type="CDD" id="cd12797">
    <property type="entry name" value="M23_peptidase"/>
    <property type="match status" value="1"/>
</dbReference>
<dbReference type="GO" id="GO:0004222">
    <property type="term" value="F:metalloendopeptidase activity"/>
    <property type="evidence" value="ECO:0007669"/>
    <property type="project" value="TreeGrafter"/>
</dbReference>
<gene>
    <name evidence="4" type="ORF">DWB68_04380</name>
</gene>
<dbReference type="SUPFAM" id="SSF57997">
    <property type="entry name" value="Tropomyosin"/>
    <property type="match status" value="1"/>
</dbReference>
<evidence type="ECO:0000313" key="4">
    <source>
        <dbReference type="EMBL" id="RII43023.1"/>
    </source>
</evidence>
<dbReference type="PANTHER" id="PTHR21666:SF289">
    <property type="entry name" value="L-ALA--D-GLU ENDOPEPTIDASE"/>
    <property type="match status" value="1"/>
</dbReference>
<accession>A0A399JBT5</accession>
<evidence type="ECO:0000256" key="1">
    <source>
        <dbReference type="ARBA" id="ARBA00022729"/>
    </source>
</evidence>
<dbReference type="InterPro" id="IPR050570">
    <property type="entry name" value="Cell_wall_metabolism_enzyme"/>
</dbReference>
<proteinExistence type="predicted"/>
<dbReference type="PANTHER" id="PTHR21666">
    <property type="entry name" value="PEPTIDASE-RELATED"/>
    <property type="match status" value="1"/>
</dbReference>
<dbReference type="Gene3D" id="2.70.70.10">
    <property type="entry name" value="Glucose Permease (Domain IIA)"/>
    <property type="match status" value="1"/>
</dbReference>
<dbReference type="SUPFAM" id="SSF51261">
    <property type="entry name" value="Duplicated hybrid motif"/>
    <property type="match status" value="1"/>
</dbReference>
<dbReference type="EMBL" id="QQXK01000006">
    <property type="protein sequence ID" value="RII43023.1"/>
    <property type="molecule type" value="Genomic_DNA"/>
</dbReference>
<dbReference type="Pfam" id="PF01551">
    <property type="entry name" value="Peptidase_M23"/>
    <property type="match status" value="1"/>
</dbReference>